<accession>A0AAE1C7Q6</accession>
<reference evidence="2" key="1">
    <citation type="journal article" date="2023" name="Mol. Phylogenet. Evol.">
        <title>Genome-scale phylogeny and comparative genomics of the fungal order Sordariales.</title>
        <authorList>
            <person name="Hensen N."/>
            <person name="Bonometti L."/>
            <person name="Westerberg I."/>
            <person name="Brannstrom I.O."/>
            <person name="Guillou S."/>
            <person name="Cros-Aarteil S."/>
            <person name="Calhoun S."/>
            <person name="Haridas S."/>
            <person name="Kuo A."/>
            <person name="Mondo S."/>
            <person name="Pangilinan J."/>
            <person name="Riley R."/>
            <person name="LaButti K."/>
            <person name="Andreopoulos B."/>
            <person name="Lipzen A."/>
            <person name="Chen C."/>
            <person name="Yan M."/>
            <person name="Daum C."/>
            <person name="Ng V."/>
            <person name="Clum A."/>
            <person name="Steindorff A."/>
            <person name="Ohm R.A."/>
            <person name="Martin F."/>
            <person name="Silar P."/>
            <person name="Natvig D.O."/>
            <person name="Lalanne C."/>
            <person name="Gautier V."/>
            <person name="Ament-Velasquez S.L."/>
            <person name="Kruys A."/>
            <person name="Hutchinson M.I."/>
            <person name="Powell A.J."/>
            <person name="Barry K."/>
            <person name="Miller A.N."/>
            <person name="Grigoriev I.V."/>
            <person name="Debuchy R."/>
            <person name="Gladieux P."/>
            <person name="Hiltunen Thoren M."/>
            <person name="Johannesson H."/>
        </authorList>
    </citation>
    <scope>NUCLEOTIDE SEQUENCE</scope>
    <source>
        <strain evidence="2">CBS 314.62</strain>
    </source>
</reference>
<feature type="region of interest" description="Disordered" evidence="1">
    <location>
        <begin position="563"/>
        <end position="645"/>
    </location>
</feature>
<feature type="compositionally biased region" description="Low complexity" evidence="1">
    <location>
        <begin position="563"/>
        <end position="572"/>
    </location>
</feature>
<evidence type="ECO:0000256" key="1">
    <source>
        <dbReference type="SAM" id="MobiDB-lite"/>
    </source>
</evidence>
<name>A0AAE1C7Q6_9PEZI</name>
<feature type="compositionally biased region" description="Polar residues" evidence="1">
    <location>
        <begin position="576"/>
        <end position="609"/>
    </location>
</feature>
<keyword evidence="3" id="KW-1185">Reference proteome</keyword>
<dbReference type="EMBL" id="JAULSO010000006">
    <property type="protein sequence ID" value="KAK3681807.1"/>
    <property type="molecule type" value="Genomic_DNA"/>
</dbReference>
<evidence type="ECO:0000313" key="2">
    <source>
        <dbReference type="EMBL" id="KAK3681807.1"/>
    </source>
</evidence>
<evidence type="ECO:0000313" key="3">
    <source>
        <dbReference type="Proteomes" id="UP001270362"/>
    </source>
</evidence>
<gene>
    <name evidence="2" type="ORF">B0T22DRAFT_494789</name>
</gene>
<feature type="compositionally biased region" description="Low complexity" evidence="1">
    <location>
        <begin position="740"/>
        <end position="749"/>
    </location>
</feature>
<feature type="region of interest" description="Disordered" evidence="1">
    <location>
        <begin position="507"/>
        <end position="548"/>
    </location>
</feature>
<reference evidence="2" key="2">
    <citation type="submission" date="2023-06" db="EMBL/GenBank/DDBJ databases">
        <authorList>
            <consortium name="Lawrence Berkeley National Laboratory"/>
            <person name="Haridas S."/>
            <person name="Hensen N."/>
            <person name="Bonometti L."/>
            <person name="Westerberg I."/>
            <person name="Brannstrom I.O."/>
            <person name="Guillou S."/>
            <person name="Cros-Aarteil S."/>
            <person name="Calhoun S."/>
            <person name="Kuo A."/>
            <person name="Mondo S."/>
            <person name="Pangilinan J."/>
            <person name="Riley R."/>
            <person name="Labutti K."/>
            <person name="Andreopoulos B."/>
            <person name="Lipzen A."/>
            <person name="Chen C."/>
            <person name="Yanf M."/>
            <person name="Daum C."/>
            <person name="Ng V."/>
            <person name="Clum A."/>
            <person name="Steindorff A."/>
            <person name="Ohm R."/>
            <person name="Martin F."/>
            <person name="Silar P."/>
            <person name="Natvig D."/>
            <person name="Lalanne C."/>
            <person name="Gautier V."/>
            <person name="Ament-Velasquez S.L."/>
            <person name="Kruys A."/>
            <person name="Hutchinson M.I."/>
            <person name="Powell A.J."/>
            <person name="Barry K."/>
            <person name="Miller A.N."/>
            <person name="Grigoriev I.V."/>
            <person name="Debuchy R."/>
            <person name="Gladieux P."/>
            <person name="Thoren M.H."/>
            <person name="Johannesson H."/>
        </authorList>
    </citation>
    <scope>NUCLEOTIDE SEQUENCE</scope>
    <source>
        <strain evidence="2">CBS 314.62</strain>
    </source>
</reference>
<protein>
    <submittedName>
        <fullName evidence="2">Uncharacterized protein</fullName>
    </submittedName>
</protein>
<feature type="region of interest" description="Disordered" evidence="1">
    <location>
        <begin position="731"/>
        <end position="764"/>
    </location>
</feature>
<sequence length="875" mass="96928">MVAPQLGDLVRFAEFGWMVYDYGWSRERNASIQYIEFGGDVEHLAKCLNQLSGVVTQAQSLFCDPHQSLPPVGALDWDNATLLDIIGDYDATLNECLQLVKTNRSYTATTGPVPNLVWNVMVQPKVDRLRARIALHSAKIQHVLEPFKIDLYLRIHSDLARRIQGVQDDVRDVGNSVKEMQRELQTLMCHLNPALVQNMDPQSAREIPRIEVPAPIWQSLEQGFVDRDADRLDNPPLRDIADAFITNFEMSTRHFRPAPNQGITSPPLRQYLALVTCQFLMDKMFESPEYHSETQTSSHWPRYIKSLQQHLSAECGRFNQDMTPPDILGPDGSLSVPAIWKREELTAYIESANIPTAMEHLLYLPLQKPHPQRWRRLKLLRISDGTDRQFRLVITAGDQGRPASETRPVNFDIRNACLIPCYATHDGRDAPLEMVLRVGDELHPLVFCSRADLYRFQQALTGYEVVDQYMEYGLQVVFVMGADGKVMEYATLQLWRPSRLEGERVVGDGEDEASQTSSTSSSETLRLSRSVTDPIPFSPGGSRDSWSSYAMQTRSDPLLRAQAGEGPAAEGPRSPTDPSFTAWQPQRTNTDTTIRQQGRLSVSRNSGQARNMPPSPTSPVSSPTNVDPSGRQNSLPNGTLSTAGSMRSSISTASYATRSVSVVGTSNVAATGMLHCKPTEPLLVLFTQSGGGGNTTNAHGIVAVVLDHTTGCNYSACQCISRPECRIASLERPGSGGGSRPLTLLRLGGTPPPLGASPTSRSKPAQWDILPLSEPLRSSRATSRGAGKACWRRVIRISICFESTQLRRHFAGVPCTCPQAAVTEGQLMACLARWHRGRLGLAQEAARREWADWHRMRFGSQVGIVVDQRLMPGRG</sequence>
<comment type="caution">
    <text evidence="2">The sequence shown here is derived from an EMBL/GenBank/DDBJ whole genome shotgun (WGS) entry which is preliminary data.</text>
</comment>
<feature type="compositionally biased region" description="Polar residues" evidence="1">
    <location>
        <begin position="630"/>
        <end position="645"/>
    </location>
</feature>
<feature type="compositionally biased region" description="Low complexity" evidence="1">
    <location>
        <begin position="514"/>
        <end position="532"/>
    </location>
</feature>
<feature type="compositionally biased region" description="Low complexity" evidence="1">
    <location>
        <begin position="618"/>
        <end position="629"/>
    </location>
</feature>
<organism evidence="2 3">
    <name type="scientific">Podospora appendiculata</name>
    <dbReference type="NCBI Taxonomy" id="314037"/>
    <lineage>
        <taxon>Eukaryota</taxon>
        <taxon>Fungi</taxon>
        <taxon>Dikarya</taxon>
        <taxon>Ascomycota</taxon>
        <taxon>Pezizomycotina</taxon>
        <taxon>Sordariomycetes</taxon>
        <taxon>Sordariomycetidae</taxon>
        <taxon>Sordariales</taxon>
        <taxon>Podosporaceae</taxon>
        <taxon>Podospora</taxon>
    </lineage>
</organism>
<dbReference type="Proteomes" id="UP001270362">
    <property type="component" value="Unassembled WGS sequence"/>
</dbReference>
<proteinExistence type="predicted"/>
<dbReference type="AlphaFoldDB" id="A0AAE1C7Q6"/>